<comment type="caution">
    <text evidence="1">The sequence shown here is derived from an EMBL/GenBank/DDBJ whole genome shotgun (WGS) entry which is preliminary data.</text>
</comment>
<dbReference type="SUPFAM" id="SSF57938">
    <property type="entry name" value="DnaJ/Hsp40 cysteine-rich domain"/>
    <property type="match status" value="1"/>
</dbReference>
<reference evidence="2" key="1">
    <citation type="journal article" date="2023" name="Commun. Biol.">
        <title>Genome analysis of Parmales, the sister group of diatoms, reveals the evolutionary specialization of diatoms from phago-mixotrophs to photoautotrophs.</title>
        <authorList>
            <person name="Ban H."/>
            <person name="Sato S."/>
            <person name="Yoshikawa S."/>
            <person name="Yamada K."/>
            <person name="Nakamura Y."/>
            <person name="Ichinomiya M."/>
            <person name="Sato N."/>
            <person name="Blanc-Mathieu R."/>
            <person name="Endo H."/>
            <person name="Kuwata A."/>
            <person name="Ogata H."/>
        </authorList>
    </citation>
    <scope>NUCLEOTIDE SEQUENCE [LARGE SCALE GENOMIC DNA]</scope>
    <source>
        <strain evidence="2">NIES 3701</strain>
    </source>
</reference>
<accession>A0A9W7BFP6</accession>
<dbReference type="AlphaFoldDB" id="A0A9W7BFP6"/>
<proteinExistence type="predicted"/>
<gene>
    <name evidence="1" type="ORF">TrST_g7614</name>
</gene>
<sequence length="211" mass="23030">MSGFNENLPNTSNKPPRAATSIGEDVIAAGASVGVDVEKLRNKYLSQKLVSNLAASGGEDEIKLKQQLQDAQRMREMEARANGVVVEPNKEEVEKNEAGKKRLDNIIVCARCSGQGLVRQTYNFQIRESNCEECEGEGILYKGENGVLLKPSQAPQVSAEAYNVEGIEKMARELAESCGVTNQQESNMHSRIAMAESASQMNNDDEPPPIM</sequence>
<evidence type="ECO:0000313" key="1">
    <source>
        <dbReference type="EMBL" id="GMH85315.1"/>
    </source>
</evidence>
<dbReference type="OrthoDB" id="189812at2759"/>
<dbReference type="Gene3D" id="2.10.230.10">
    <property type="entry name" value="Heat shock protein DnaJ, cysteine-rich domain"/>
    <property type="match status" value="1"/>
</dbReference>
<dbReference type="Proteomes" id="UP001165085">
    <property type="component" value="Unassembled WGS sequence"/>
</dbReference>
<name>A0A9W7BFP6_9STRA</name>
<dbReference type="InterPro" id="IPR036410">
    <property type="entry name" value="HSP_DnaJ_Cys-rich_dom_sf"/>
</dbReference>
<evidence type="ECO:0000313" key="2">
    <source>
        <dbReference type="Proteomes" id="UP001165085"/>
    </source>
</evidence>
<organism evidence="1 2">
    <name type="scientific">Triparma strigata</name>
    <dbReference type="NCBI Taxonomy" id="1606541"/>
    <lineage>
        <taxon>Eukaryota</taxon>
        <taxon>Sar</taxon>
        <taxon>Stramenopiles</taxon>
        <taxon>Ochrophyta</taxon>
        <taxon>Bolidophyceae</taxon>
        <taxon>Parmales</taxon>
        <taxon>Triparmaceae</taxon>
        <taxon>Triparma</taxon>
    </lineage>
</organism>
<keyword evidence="2" id="KW-1185">Reference proteome</keyword>
<protein>
    <submittedName>
        <fullName evidence="1">Uncharacterized protein</fullName>
    </submittedName>
</protein>
<dbReference type="EMBL" id="BRXY01000301">
    <property type="protein sequence ID" value="GMH85315.1"/>
    <property type="molecule type" value="Genomic_DNA"/>
</dbReference>